<proteinExistence type="inferred from homology"/>
<dbReference type="Gene3D" id="3.40.190.10">
    <property type="entry name" value="Periplasmic binding protein-like II"/>
    <property type="match status" value="2"/>
</dbReference>
<comment type="similarity">
    <text evidence="1">Belongs to the bacterial solute-binding protein 3 family.</text>
</comment>
<dbReference type="EMBL" id="FOMO01000002">
    <property type="protein sequence ID" value="SFD55371.1"/>
    <property type="molecule type" value="Genomic_DNA"/>
</dbReference>
<evidence type="ECO:0000256" key="1">
    <source>
        <dbReference type="ARBA" id="ARBA00010333"/>
    </source>
</evidence>
<dbReference type="RefSeq" id="WP_093501916.1">
    <property type="nucleotide sequence ID" value="NZ_BSSG01000002.1"/>
</dbReference>
<evidence type="ECO:0000313" key="4">
    <source>
        <dbReference type="EMBL" id="SFD55371.1"/>
    </source>
</evidence>
<reference evidence="5" key="1">
    <citation type="submission" date="2016-10" db="EMBL/GenBank/DDBJ databases">
        <authorList>
            <person name="Varghese N."/>
            <person name="Submissions S."/>
        </authorList>
    </citation>
    <scope>NUCLEOTIDE SEQUENCE [LARGE SCALE GENOMIC DNA]</scope>
    <source>
        <strain evidence="5">JCM 2783</strain>
    </source>
</reference>
<protein>
    <submittedName>
        <fullName evidence="4">Polar amino acid transport system substrate-binding protein</fullName>
    </submittedName>
</protein>
<dbReference type="PANTHER" id="PTHR35936:SF19">
    <property type="entry name" value="AMINO-ACID-BINDING PROTEIN YXEM-RELATED"/>
    <property type="match status" value="1"/>
</dbReference>
<keyword evidence="5" id="KW-1185">Reference proteome</keyword>
<dbReference type="PANTHER" id="PTHR35936">
    <property type="entry name" value="MEMBRANE-BOUND LYTIC MUREIN TRANSGLYCOSYLASE F"/>
    <property type="match status" value="1"/>
</dbReference>
<evidence type="ECO:0000259" key="3">
    <source>
        <dbReference type="SMART" id="SM00062"/>
    </source>
</evidence>
<organism evidence="4 5">
    <name type="scientific">Pseudomonas straminea</name>
    <dbReference type="NCBI Taxonomy" id="47882"/>
    <lineage>
        <taxon>Bacteria</taxon>
        <taxon>Pseudomonadati</taxon>
        <taxon>Pseudomonadota</taxon>
        <taxon>Gammaproteobacteria</taxon>
        <taxon>Pseudomonadales</taxon>
        <taxon>Pseudomonadaceae</taxon>
        <taxon>Phytopseudomonas</taxon>
    </lineage>
</organism>
<accession>A0A1I1T9R9</accession>
<evidence type="ECO:0000256" key="2">
    <source>
        <dbReference type="ARBA" id="ARBA00022729"/>
    </source>
</evidence>
<feature type="domain" description="Solute-binding protein family 3/N-terminal" evidence="3">
    <location>
        <begin position="19"/>
        <end position="238"/>
    </location>
</feature>
<dbReference type="AlphaFoldDB" id="A0A1I1T9R9"/>
<keyword evidence="2" id="KW-0732">Signal</keyword>
<evidence type="ECO:0000313" key="5">
    <source>
        <dbReference type="Proteomes" id="UP000243950"/>
    </source>
</evidence>
<dbReference type="SUPFAM" id="SSF53850">
    <property type="entry name" value="Periplasmic binding protein-like II"/>
    <property type="match status" value="1"/>
</dbReference>
<sequence>MKWWAIGLLLLAIDATAEELRIGFGTHKPPYIFQGEQRGLEYDIVVAAARAGGMQVIPSYAPPERLHRAYSRGDLDGIASTRLQGGVNSFYTQPYISYQHVAIALSARNYRIERIADLGNYSIRAFQRARIVLGDEFQRMAEANPRYYEEAQEIARNRLLYSGRVDVVIGDRRVLHYFNREVYRQVDVSQPITEYRLFPPTSYQLGMRDQSARDRFDQGLAEIIASGEYAQIERRYAMY</sequence>
<dbReference type="Proteomes" id="UP000243950">
    <property type="component" value="Unassembled WGS sequence"/>
</dbReference>
<dbReference type="Pfam" id="PF00497">
    <property type="entry name" value="SBP_bac_3"/>
    <property type="match status" value="1"/>
</dbReference>
<dbReference type="InterPro" id="IPR001638">
    <property type="entry name" value="Solute-binding_3/MltF_N"/>
</dbReference>
<name>A0A1I1T9R9_PSEOC</name>
<dbReference type="SMART" id="SM00062">
    <property type="entry name" value="PBPb"/>
    <property type="match status" value="1"/>
</dbReference>
<gene>
    <name evidence="4" type="ORF">SAMN05216372_102398</name>
</gene>